<reference evidence="2 3" key="1">
    <citation type="journal article" date="2019" name="Sci. Rep.">
        <title>Orb-weaving spider Araneus ventricosus genome elucidates the spidroin gene catalogue.</title>
        <authorList>
            <person name="Kono N."/>
            <person name="Nakamura H."/>
            <person name="Ohtoshi R."/>
            <person name="Moran D.A.P."/>
            <person name="Shinohara A."/>
            <person name="Yoshida Y."/>
            <person name="Fujiwara M."/>
            <person name="Mori M."/>
            <person name="Tomita M."/>
            <person name="Arakawa K."/>
        </authorList>
    </citation>
    <scope>NUCLEOTIDE SEQUENCE [LARGE SCALE GENOMIC DNA]</scope>
</reference>
<evidence type="ECO:0000313" key="2">
    <source>
        <dbReference type="EMBL" id="GBO20940.1"/>
    </source>
</evidence>
<evidence type="ECO:0000256" key="1">
    <source>
        <dbReference type="SAM" id="MobiDB-lite"/>
    </source>
</evidence>
<name>A0A4Y2VB54_ARAVE</name>
<keyword evidence="3" id="KW-1185">Reference proteome</keyword>
<sequence length="106" mass="11970">MGPAYVVAQTSNRWCGATQTAQIPPALLSLKQKKCRRGRNRAPPQSPARIHYNSSRNYEYIVLKERPFSSKEYSRQLLGASRRQSNAEDGPDGEPPPSSERRLNSR</sequence>
<comment type="caution">
    <text evidence="2">The sequence shown here is derived from an EMBL/GenBank/DDBJ whole genome shotgun (WGS) entry which is preliminary data.</text>
</comment>
<protein>
    <submittedName>
        <fullName evidence="2">Uncharacterized protein</fullName>
    </submittedName>
</protein>
<organism evidence="2 3">
    <name type="scientific">Araneus ventricosus</name>
    <name type="common">Orbweaver spider</name>
    <name type="synonym">Epeira ventricosa</name>
    <dbReference type="NCBI Taxonomy" id="182803"/>
    <lineage>
        <taxon>Eukaryota</taxon>
        <taxon>Metazoa</taxon>
        <taxon>Ecdysozoa</taxon>
        <taxon>Arthropoda</taxon>
        <taxon>Chelicerata</taxon>
        <taxon>Arachnida</taxon>
        <taxon>Araneae</taxon>
        <taxon>Araneomorphae</taxon>
        <taxon>Entelegynae</taxon>
        <taxon>Araneoidea</taxon>
        <taxon>Araneidae</taxon>
        <taxon>Araneus</taxon>
    </lineage>
</organism>
<evidence type="ECO:0000313" key="3">
    <source>
        <dbReference type="Proteomes" id="UP000499080"/>
    </source>
</evidence>
<proteinExistence type="predicted"/>
<gene>
    <name evidence="2" type="ORF">AVEN_42365_1</name>
</gene>
<feature type="region of interest" description="Disordered" evidence="1">
    <location>
        <begin position="69"/>
        <end position="106"/>
    </location>
</feature>
<dbReference type="EMBL" id="BGPR01044211">
    <property type="protein sequence ID" value="GBO20940.1"/>
    <property type="molecule type" value="Genomic_DNA"/>
</dbReference>
<dbReference type="Proteomes" id="UP000499080">
    <property type="component" value="Unassembled WGS sequence"/>
</dbReference>
<accession>A0A4Y2VB54</accession>
<dbReference type="AlphaFoldDB" id="A0A4Y2VB54"/>